<sequence length="395" mass="46715">MRKINELQKLYIEAEKRFIASHLDFDRKNLYRTIDILYRKSKENYLKLSNPKTCSEALYADIWIWQEIGDKIARESVGKAFKLDNPPSEHKASAEFCKRYPSELIKKIKKNASCFDWKDMDEKFIAMVKERNKFSLSKGYVSRLDMYQKNDKIPKSEYKRFLEKIDEVIYKSNEKLSALLKAGDMTIDKHCFICELEPFPFKNIKELLALFEKKNPILHKNIGKINISLGEYSESKYVKESDSFKIILDKNIKINHQKMDLIHELAHVVSYLKSFKKGENILKNGRYFREKSAIEIEIKFLEKYFPDLFLAKIGNILYNLPQTLFEIELYQKPNRNQGEVYAKCLNRCYANLKQEINRDYLLNEDILYGNFLWLPYAVAYTNALSDFFIKGFNVG</sequence>
<dbReference type="EMBL" id="LBTX01000006">
    <property type="protein sequence ID" value="KKQ50345.1"/>
    <property type="molecule type" value="Genomic_DNA"/>
</dbReference>
<evidence type="ECO:0000313" key="2">
    <source>
        <dbReference type="Proteomes" id="UP000034231"/>
    </source>
</evidence>
<dbReference type="AlphaFoldDB" id="A0A0G0IH67"/>
<evidence type="ECO:0008006" key="3">
    <source>
        <dbReference type="Google" id="ProtNLM"/>
    </source>
</evidence>
<protein>
    <recommendedName>
        <fullName evidence="3">IrrE N-terminal-like domain-containing protein</fullName>
    </recommendedName>
</protein>
<evidence type="ECO:0000313" key="1">
    <source>
        <dbReference type="EMBL" id="KKQ50345.1"/>
    </source>
</evidence>
<accession>A0A0G0IH67</accession>
<dbReference type="Proteomes" id="UP000034231">
    <property type="component" value="Unassembled WGS sequence"/>
</dbReference>
<proteinExistence type="predicted"/>
<organism evidence="1 2">
    <name type="scientific">Candidatus Shapirobacteria bacterium GW2011_GWE1_38_10</name>
    <dbReference type="NCBI Taxonomy" id="1618488"/>
    <lineage>
        <taxon>Bacteria</taxon>
        <taxon>Candidatus Shapironibacteriota</taxon>
    </lineage>
</organism>
<comment type="caution">
    <text evidence="1">The sequence shown here is derived from an EMBL/GenBank/DDBJ whole genome shotgun (WGS) entry which is preliminary data.</text>
</comment>
<reference evidence="1 2" key="1">
    <citation type="journal article" date="2015" name="Nature">
        <title>rRNA introns, odd ribosomes, and small enigmatic genomes across a large radiation of phyla.</title>
        <authorList>
            <person name="Brown C.T."/>
            <person name="Hug L.A."/>
            <person name="Thomas B.C."/>
            <person name="Sharon I."/>
            <person name="Castelle C.J."/>
            <person name="Singh A."/>
            <person name="Wilkins M.J."/>
            <person name="Williams K.H."/>
            <person name="Banfield J.F."/>
        </authorList>
    </citation>
    <scope>NUCLEOTIDE SEQUENCE [LARGE SCALE GENOMIC DNA]</scope>
</reference>
<gene>
    <name evidence="1" type="ORF">US68_C0006G0025</name>
</gene>
<name>A0A0G0IH67_9BACT</name>